<dbReference type="AlphaFoldDB" id="A0A6M1SWM3"/>
<dbReference type="SUPFAM" id="SSF56925">
    <property type="entry name" value="OMPA-like"/>
    <property type="match status" value="1"/>
</dbReference>
<name>A0A6M1SWM3_9BACT</name>
<dbReference type="RefSeq" id="WP_165140855.1">
    <property type="nucleotide sequence ID" value="NZ_JAALLT010000002.1"/>
</dbReference>
<proteinExistence type="predicted"/>
<dbReference type="InterPro" id="IPR011250">
    <property type="entry name" value="OMP/PagP_B-barrel"/>
</dbReference>
<protein>
    <submittedName>
        <fullName evidence="1">Acyloxyacyl hydrolase</fullName>
    </submittedName>
</protein>
<dbReference type="GO" id="GO:0016787">
    <property type="term" value="F:hydrolase activity"/>
    <property type="evidence" value="ECO:0007669"/>
    <property type="project" value="UniProtKB-KW"/>
</dbReference>
<evidence type="ECO:0000313" key="1">
    <source>
        <dbReference type="EMBL" id="NGP76476.1"/>
    </source>
</evidence>
<dbReference type="Proteomes" id="UP000473278">
    <property type="component" value="Unassembled WGS sequence"/>
</dbReference>
<accession>A0A6M1SWM3</accession>
<evidence type="ECO:0000313" key="2">
    <source>
        <dbReference type="Proteomes" id="UP000473278"/>
    </source>
</evidence>
<gene>
    <name evidence="1" type="ORF">G3570_07520</name>
</gene>
<dbReference type="EMBL" id="JAALLT010000002">
    <property type="protein sequence ID" value="NGP76476.1"/>
    <property type="molecule type" value="Genomic_DNA"/>
</dbReference>
<dbReference type="InterPro" id="IPR018550">
    <property type="entry name" value="Lipid-A_deacylase-rel"/>
</dbReference>
<comment type="caution">
    <text evidence="1">The sequence shown here is derived from an EMBL/GenBank/DDBJ whole genome shotgun (WGS) entry which is preliminary data.</text>
</comment>
<dbReference type="Pfam" id="PF09411">
    <property type="entry name" value="PagL"/>
    <property type="match status" value="1"/>
</dbReference>
<keyword evidence="1" id="KW-0378">Hydrolase</keyword>
<reference evidence="1 2" key="1">
    <citation type="submission" date="2020-02" db="EMBL/GenBank/DDBJ databases">
        <title>Balneolaceae bacterium YR4-1, complete genome.</title>
        <authorList>
            <person name="Li Y."/>
            <person name="Wu S."/>
        </authorList>
    </citation>
    <scope>NUCLEOTIDE SEQUENCE [LARGE SCALE GENOMIC DNA]</scope>
    <source>
        <strain evidence="1 2">YR4-1</strain>
    </source>
</reference>
<organism evidence="1 2">
    <name type="scientific">Halalkalibaculum roseum</name>
    <dbReference type="NCBI Taxonomy" id="2709311"/>
    <lineage>
        <taxon>Bacteria</taxon>
        <taxon>Pseudomonadati</taxon>
        <taxon>Balneolota</taxon>
        <taxon>Balneolia</taxon>
        <taxon>Balneolales</taxon>
        <taxon>Balneolaceae</taxon>
        <taxon>Halalkalibaculum</taxon>
    </lineage>
</organism>
<keyword evidence="2" id="KW-1185">Reference proteome</keyword>
<dbReference type="Gene3D" id="2.40.160.20">
    <property type="match status" value="1"/>
</dbReference>
<sequence length="214" mass="24019">MTVKPLLFITIFLVPSLGFSQSKSEVINSAKTTTRVSWIGFDEVQAHEFSLWGGYAFDSYRFWGKTPDATIGQLGIGYNRKFLRIGNQILKYRFTLNLFSKITYPEFEPGRNRTSLSGFGITPLGLRSNFFAGNKLQPFLDASGGMIVFNDPFPDIRGKKFNYTLGIGGGLEYLLNARSSLSFGYKYFHISNGERGQVNPGIDSSFFFLALTIF</sequence>